<comment type="caution">
    <text evidence="6">The sequence shown here is derived from an EMBL/GenBank/DDBJ whole genome shotgun (WGS) entry which is preliminary data.</text>
</comment>
<feature type="transmembrane region" description="Helical" evidence="5">
    <location>
        <begin position="172"/>
        <end position="192"/>
    </location>
</feature>
<feature type="transmembrane region" description="Helical" evidence="5">
    <location>
        <begin position="229"/>
        <end position="252"/>
    </location>
</feature>
<dbReference type="AlphaFoldDB" id="A0A4Z2IGL0"/>
<dbReference type="Proteomes" id="UP000314294">
    <property type="component" value="Unassembled WGS sequence"/>
</dbReference>
<dbReference type="PANTHER" id="PTHR10686:SF37">
    <property type="entry name" value="THIAMINE TRANSPORTER 2"/>
    <property type="match status" value="1"/>
</dbReference>
<feature type="transmembrane region" description="Helical" evidence="5">
    <location>
        <begin position="405"/>
        <end position="424"/>
    </location>
</feature>
<evidence type="ECO:0000256" key="2">
    <source>
        <dbReference type="ARBA" id="ARBA00005773"/>
    </source>
</evidence>
<keyword evidence="5" id="KW-0812">Transmembrane</keyword>
<proteinExistence type="inferred from homology"/>
<evidence type="ECO:0000313" key="6">
    <source>
        <dbReference type="EMBL" id="TNN76815.1"/>
    </source>
</evidence>
<gene>
    <name evidence="6" type="primary">SLC19A2_1</name>
    <name evidence="6" type="ORF">EYF80_012868</name>
</gene>
<organism evidence="6 7">
    <name type="scientific">Liparis tanakae</name>
    <name type="common">Tanaka's snailfish</name>
    <dbReference type="NCBI Taxonomy" id="230148"/>
    <lineage>
        <taxon>Eukaryota</taxon>
        <taxon>Metazoa</taxon>
        <taxon>Chordata</taxon>
        <taxon>Craniata</taxon>
        <taxon>Vertebrata</taxon>
        <taxon>Euteleostomi</taxon>
        <taxon>Actinopterygii</taxon>
        <taxon>Neopterygii</taxon>
        <taxon>Teleostei</taxon>
        <taxon>Neoteleostei</taxon>
        <taxon>Acanthomorphata</taxon>
        <taxon>Eupercaria</taxon>
        <taxon>Perciformes</taxon>
        <taxon>Cottioidei</taxon>
        <taxon>Cottales</taxon>
        <taxon>Liparidae</taxon>
        <taxon>Liparis</taxon>
    </lineage>
</organism>
<dbReference type="NCBIfam" id="TIGR00806">
    <property type="entry name" value="rfc"/>
    <property type="match status" value="1"/>
</dbReference>
<evidence type="ECO:0000313" key="7">
    <source>
        <dbReference type="Proteomes" id="UP000314294"/>
    </source>
</evidence>
<accession>A0A4Z2IGL0</accession>
<reference evidence="6 7" key="1">
    <citation type="submission" date="2019-03" db="EMBL/GenBank/DDBJ databases">
        <title>First draft genome of Liparis tanakae, snailfish: a comprehensive survey of snailfish specific genes.</title>
        <authorList>
            <person name="Kim W."/>
            <person name="Song I."/>
            <person name="Jeong J.-H."/>
            <person name="Kim D."/>
            <person name="Kim S."/>
            <person name="Ryu S."/>
            <person name="Song J.Y."/>
            <person name="Lee S.K."/>
        </authorList>
    </citation>
    <scope>NUCLEOTIDE SEQUENCE [LARGE SCALE GENOMIC DNA]</scope>
    <source>
        <tissue evidence="6">Muscle</tissue>
    </source>
</reference>
<keyword evidence="7" id="KW-1185">Reference proteome</keyword>
<sequence length="426" mass="46915">MKVGSLKVDNVKTGERKPTENQGPTGLICVECKEGSPGETSQRSRRGTMGFCRSGECGGRPRWAGHLMPCHAGWVGPTVPLYIYGFCSMMRPIEPFMTEFLTGTYKNLTTEQVTREVYPVWTYSSLMLLIPVLLLTDFLRYKPVIVLQGLSQVAATLLVLVGSGVLAAQLAFFSNSFAMAADVAYFSYIYSVVDPRLYQRVTSYVRGAMLLGYAVGALLGQLLVSFGGVSLYCLAVVTLTSVSIALITSLFLPMPETSVFLHGTYSAQQGSSVADMCDSEGRDFSTWAKRARLVRRMLWRLLLDCKTCYSSMAVLFFCIWSAMGKCGFYQVAGYVQLLWVHMQPHNFTAYNGGVDGLSTLSGAAATVAVGHMSLEWSVWGELVLGAFTFLIAGAIFLMDVTDNIWISYLCYFLFKTLYMTLTTICT</sequence>
<comment type="subcellular location">
    <subcellularLocation>
        <location evidence="1 3">Membrane</location>
        <topology evidence="1 3">Multi-pass membrane protein</topology>
    </subcellularLocation>
</comment>
<dbReference type="SUPFAM" id="SSF103473">
    <property type="entry name" value="MFS general substrate transporter"/>
    <property type="match status" value="1"/>
</dbReference>
<dbReference type="InterPro" id="IPR036259">
    <property type="entry name" value="MFS_trans_sf"/>
</dbReference>
<dbReference type="InterPro" id="IPR002666">
    <property type="entry name" value="Folate_carrier"/>
</dbReference>
<feature type="region of interest" description="Disordered" evidence="4">
    <location>
        <begin position="1"/>
        <end position="24"/>
    </location>
</feature>
<feature type="transmembrane region" description="Helical" evidence="5">
    <location>
        <begin position="120"/>
        <end position="139"/>
    </location>
</feature>
<evidence type="ECO:0000256" key="3">
    <source>
        <dbReference type="PIRNR" id="PIRNR028739"/>
    </source>
</evidence>
<keyword evidence="5" id="KW-1133">Transmembrane helix</keyword>
<keyword evidence="3 5" id="KW-0472">Membrane</keyword>
<name>A0A4Z2IGL0_9TELE</name>
<dbReference type="Pfam" id="PF01770">
    <property type="entry name" value="Folate_carrier"/>
    <property type="match status" value="1"/>
</dbReference>
<evidence type="ECO:0000256" key="4">
    <source>
        <dbReference type="SAM" id="MobiDB-lite"/>
    </source>
</evidence>
<dbReference type="OrthoDB" id="18814at2759"/>
<evidence type="ECO:0000256" key="1">
    <source>
        <dbReference type="ARBA" id="ARBA00004141"/>
    </source>
</evidence>
<dbReference type="GO" id="GO:0005886">
    <property type="term" value="C:plasma membrane"/>
    <property type="evidence" value="ECO:0007669"/>
    <property type="project" value="UniProtKB-UniRule"/>
</dbReference>
<dbReference type="GO" id="GO:0090482">
    <property type="term" value="F:vitamin transmembrane transporter activity"/>
    <property type="evidence" value="ECO:0007669"/>
    <property type="project" value="InterPro"/>
</dbReference>
<comment type="similarity">
    <text evidence="2 3">Belongs to the reduced folate carrier (RFC) transporter (TC 2.A.48) family.</text>
</comment>
<evidence type="ECO:0000256" key="5">
    <source>
        <dbReference type="SAM" id="Phobius"/>
    </source>
</evidence>
<protein>
    <submittedName>
        <fullName evidence="6">Thiamine transporter 1</fullName>
    </submittedName>
</protein>
<dbReference type="EMBL" id="SRLO01000089">
    <property type="protein sequence ID" value="TNN76815.1"/>
    <property type="molecule type" value="Genomic_DNA"/>
</dbReference>
<keyword evidence="3" id="KW-0813">Transport</keyword>
<feature type="compositionally biased region" description="Basic and acidic residues" evidence="4">
    <location>
        <begin position="9"/>
        <end position="19"/>
    </location>
</feature>
<feature type="transmembrane region" description="Helical" evidence="5">
    <location>
        <begin position="204"/>
        <end position="223"/>
    </location>
</feature>
<feature type="transmembrane region" description="Helical" evidence="5">
    <location>
        <begin position="146"/>
        <end position="166"/>
    </location>
</feature>
<dbReference type="Gene3D" id="1.20.1250.20">
    <property type="entry name" value="MFS general substrate transporter like domains"/>
    <property type="match status" value="1"/>
</dbReference>
<feature type="transmembrane region" description="Helical" evidence="5">
    <location>
        <begin position="376"/>
        <end position="398"/>
    </location>
</feature>
<dbReference type="PANTHER" id="PTHR10686">
    <property type="entry name" value="FOLATE TRANSPORTER"/>
    <property type="match status" value="1"/>
</dbReference>
<dbReference type="PIRSF" id="PIRSF028739">
    <property type="entry name" value="Folate_carrier"/>
    <property type="match status" value="1"/>
</dbReference>